<dbReference type="AlphaFoldDB" id="A0A424YHL2"/>
<keyword evidence="7" id="KW-0408">Iron</keyword>
<evidence type="ECO:0000256" key="9">
    <source>
        <dbReference type="SAM" id="SignalP"/>
    </source>
</evidence>
<evidence type="ECO:0000256" key="8">
    <source>
        <dbReference type="ARBA" id="ARBA00023014"/>
    </source>
</evidence>
<dbReference type="InterPro" id="IPR006963">
    <property type="entry name" value="Mopterin_OxRdtase_4Fe-4S_dom"/>
</dbReference>
<keyword evidence="5" id="KW-0479">Metal-binding</keyword>
<dbReference type="GO" id="GO:0051539">
    <property type="term" value="F:4 iron, 4 sulfur cluster binding"/>
    <property type="evidence" value="ECO:0007669"/>
    <property type="project" value="UniProtKB-KW"/>
</dbReference>
<evidence type="ECO:0000256" key="6">
    <source>
        <dbReference type="ARBA" id="ARBA00023002"/>
    </source>
</evidence>
<dbReference type="PROSITE" id="PS51669">
    <property type="entry name" value="4FE4S_MOW_BIS_MGD"/>
    <property type="match status" value="1"/>
</dbReference>
<dbReference type="GO" id="GO:0046872">
    <property type="term" value="F:metal ion binding"/>
    <property type="evidence" value="ECO:0007669"/>
    <property type="project" value="UniProtKB-KW"/>
</dbReference>
<dbReference type="InterPro" id="IPR006311">
    <property type="entry name" value="TAT_signal"/>
</dbReference>
<evidence type="ECO:0000256" key="2">
    <source>
        <dbReference type="ARBA" id="ARBA00004196"/>
    </source>
</evidence>
<dbReference type="EMBL" id="QZAA01000057">
    <property type="protein sequence ID" value="RQD77682.1"/>
    <property type="molecule type" value="Genomic_DNA"/>
</dbReference>
<keyword evidence="9" id="KW-0732">Signal</keyword>
<evidence type="ECO:0000256" key="4">
    <source>
        <dbReference type="ARBA" id="ARBA00022485"/>
    </source>
</evidence>
<evidence type="ECO:0000313" key="12">
    <source>
        <dbReference type="Proteomes" id="UP000285138"/>
    </source>
</evidence>
<evidence type="ECO:0000256" key="5">
    <source>
        <dbReference type="ARBA" id="ARBA00022723"/>
    </source>
</evidence>
<reference evidence="11 12" key="1">
    <citation type="submission" date="2018-08" db="EMBL/GenBank/DDBJ databases">
        <title>The metabolism and importance of syntrophic acetate oxidation coupled to methane or sulfide production in haloalkaline environments.</title>
        <authorList>
            <person name="Timmers P.H.A."/>
            <person name="Vavourakis C.D."/>
            <person name="Sorokin D.Y."/>
            <person name="Sinninghe Damste J.S."/>
            <person name="Muyzer G."/>
            <person name="Stams A.J.M."/>
            <person name="Plugge C.M."/>
        </authorList>
    </citation>
    <scope>NUCLEOTIDE SEQUENCE [LARGE SCALE GENOMIC DNA]</scope>
    <source>
        <strain evidence="11">MSAO_Bac1</strain>
    </source>
</reference>
<dbReference type="Gene3D" id="3.40.50.740">
    <property type="match status" value="1"/>
</dbReference>
<dbReference type="Pfam" id="PF10518">
    <property type="entry name" value="TAT_signal"/>
    <property type="match status" value="1"/>
</dbReference>
<dbReference type="GO" id="GO:0030313">
    <property type="term" value="C:cell envelope"/>
    <property type="evidence" value="ECO:0007669"/>
    <property type="project" value="UniProtKB-SubCell"/>
</dbReference>
<feature type="chain" id="PRO_5038655189" evidence="9">
    <location>
        <begin position="29"/>
        <end position="211"/>
    </location>
</feature>
<organism evidence="11 12">
    <name type="scientific">Candidatus Syntrophonatronum acetioxidans</name>
    <dbReference type="NCBI Taxonomy" id="1795816"/>
    <lineage>
        <taxon>Bacteria</taxon>
        <taxon>Bacillati</taxon>
        <taxon>Bacillota</taxon>
        <taxon>Clostridia</taxon>
        <taxon>Eubacteriales</taxon>
        <taxon>Syntrophomonadaceae</taxon>
        <taxon>Candidatus Syntrophonatronum</taxon>
    </lineage>
</organism>
<sequence length="211" mass="23632">MNISRRNFLKLSGLAALTGTLAAKLGCAPDEPTPTPDPDDPTPVVDDPEELWVQYADTVTQICSYCGVGCGVLCYVEDGKIINVDGDPDHPVSEGTLCSKGSALFEKYYEYDEKGNAIVSPQRMQKVLYRAPKATDWEERDWDWAIEEIARRFKDTRDEYFKETNEAGDTVNRCEALAWIGSAKCNNEENYLYRKFVAATGIVNNDHCARL</sequence>
<accession>A0A424YHL2</accession>
<comment type="similarity">
    <text evidence="3">Belongs to the prokaryotic molybdopterin-containing oxidoreductase family.</text>
</comment>
<comment type="caution">
    <text evidence="11">The sequence shown here is derived from an EMBL/GenBank/DDBJ whole genome shotgun (WGS) entry which is preliminary data.</text>
</comment>
<dbReference type="PANTHER" id="PTHR43598">
    <property type="entry name" value="TUNGSTEN-CONTAINING FORMYLMETHANOFURAN DEHYDROGENASE 2 SUBUNIT B"/>
    <property type="match status" value="1"/>
</dbReference>
<evidence type="ECO:0000256" key="1">
    <source>
        <dbReference type="ARBA" id="ARBA00001966"/>
    </source>
</evidence>
<dbReference type="Proteomes" id="UP000285138">
    <property type="component" value="Unassembled WGS sequence"/>
</dbReference>
<dbReference type="SUPFAM" id="SSF53706">
    <property type="entry name" value="Formate dehydrogenase/DMSO reductase, domains 1-3"/>
    <property type="match status" value="1"/>
</dbReference>
<evidence type="ECO:0000313" key="11">
    <source>
        <dbReference type="EMBL" id="RQD77682.1"/>
    </source>
</evidence>
<name>A0A424YHL2_9FIRM</name>
<dbReference type="NCBIfam" id="TIGR01409">
    <property type="entry name" value="TAT_signal_seq"/>
    <property type="match status" value="1"/>
</dbReference>
<dbReference type="Pfam" id="PF04879">
    <property type="entry name" value="Molybdop_Fe4S4"/>
    <property type="match status" value="1"/>
</dbReference>
<gene>
    <name evidence="11" type="ORF">D5R97_01810</name>
</gene>
<dbReference type="PROSITE" id="PS51318">
    <property type="entry name" value="TAT"/>
    <property type="match status" value="1"/>
</dbReference>
<proteinExistence type="inferred from homology"/>
<dbReference type="SMART" id="SM00926">
    <property type="entry name" value="Molybdop_Fe4S4"/>
    <property type="match status" value="1"/>
</dbReference>
<dbReference type="Gene3D" id="2.20.25.90">
    <property type="entry name" value="ADC-like domains"/>
    <property type="match status" value="1"/>
</dbReference>
<protein>
    <submittedName>
        <fullName evidence="11">Twin-arginine translocation signal domain-containing protein</fullName>
    </submittedName>
</protein>
<feature type="domain" description="4Fe-4S Mo/W bis-MGD-type" evidence="10">
    <location>
        <begin position="56"/>
        <end position="112"/>
    </location>
</feature>
<dbReference type="GO" id="GO:0016491">
    <property type="term" value="F:oxidoreductase activity"/>
    <property type="evidence" value="ECO:0007669"/>
    <property type="project" value="UniProtKB-KW"/>
</dbReference>
<keyword evidence="4" id="KW-0004">4Fe-4S</keyword>
<evidence type="ECO:0000256" key="7">
    <source>
        <dbReference type="ARBA" id="ARBA00023004"/>
    </source>
</evidence>
<keyword evidence="6" id="KW-0560">Oxidoreductase</keyword>
<keyword evidence="8" id="KW-0411">Iron-sulfur</keyword>
<dbReference type="PANTHER" id="PTHR43598:SF5">
    <property type="entry name" value="DMSO REDUCTASE CHAIN A"/>
    <property type="match status" value="1"/>
</dbReference>
<evidence type="ECO:0000256" key="3">
    <source>
        <dbReference type="ARBA" id="ARBA00010312"/>
    </source>
</evidence>
<comment type="subcellular location">
    <subcellularLocation>
        <location evidence="2">Cell envelope</location>
    </subcellularLocation>
</comment>
<comment type="cofactor">
    <cofactor evidence="1">
        <name>[4Fe-4S] cluster</name>
        <dbReference type="ChEBI" id="CHEBI:49883"/>
    </cofactor>
</comment>
<evidence type="ECO:0000259" key="10">
    <source>
        <dbReference type="PROSITE" id="PS51669"/>
    </source>
</evidence>
<feature type="signal peptide" evidence="9">
    <location>
        <begin position="1"/>
        <end position="28"/>
    </location>
</feature>
<dbReference type="InterPro" id="IPR019546">
    <property type="entry name" value="TAT_signal_bac_arc"/>
</dbReference>